<dbReference type="Gene3D" id="3.40.50.1820">
    <property type="entry name" value="alpha/beta hydrolase"/>
    <property type="match status" value="1"/>
</dbReference>
<sequence>MAATDPKAQLAINTTTLPIRPGRNIHVKQWNNTVSEDAAVPATQHASRRASLRTFFNPLGGTLLFVHGSCASVDQFESLINELGPFLKKKNFMAEGFDAYGCGQSDKPKVKEAYAEEELQEDLKAVFSKAKHPTTNFIIGHSYGTSQVIKLYNSLSSEEQRCVKGIVLLSGSLPGTNGGHPIFILPSMILEFLQGWMSSNFRKAAFHPKASEELLALAEARSNQNPMYMCKYFYEQTKWATFEEVKAVNCKALIVHGDSDRILNIEAGRRLHSAMGAKASFKVMDEVSHQVMEEDPMKLAEILVEFMTECLK</sequence>
<dbReference type="PANTHER" id="PTHR43689">
    <property type="entry name" value="HYDROLASE"/>
    <property type="match status" value="1"/>
</dbReference>
<reference evidence="3" key="1">
    <citation type="journal article" date="2023" name="Commun. Biol.">
        <title>Genome analysis of Parmales, the sister group of diatoms, reveals the evolutionary specialization of diatoms from phago-mixotrophs to photoautotrophs.</title>
        <authorList>
            <person name="Ban H."/>
            <person name="Sato S."/>
            <person name="Yoshikawa S."/>
            <person name="Yamada K."/>
            <person name="Nakamura Y."/>
            <person name="Ichinomiya M."/>
            <person name="Sato N."/>
            <person name="Blanc-Mathieu R."/>
            <person name="Endo H."/>
            <person name="Kuwata A."/>
            <person name="Ogata H."/>
        </authorList>
    </citation>
    <scope>NUCLEOTIDE SEQUENCE [LARGE SCALE GENOMIC DNA]</scope>
    <source>
        <strain evidence="3">NIES 3699</strain>
    </source>
</reference>
<name>A0A9W7BTL7_9STRA</name>
<dbReference type="AlphaFoldDB" id="A0A9W7BTL7"/>
<organism evidence="2 3">
    <name type="scientific">Triparma verrucosa</name>
    <dbReference type="NCBI Taxonomy" id="1606542"/>
    <lineage>
        <taxon>Eukaryota</taxon>
        <taxon>Sar</taxon>
        <taxon>Stramenopiles</taxon>
        <taxon>Ochrophyta</taxon>
        <taxon>Bolidophyceae</taxon>
        <taxon>Parmales</taxon>
        <taxon>Triparmaceae</taxon>
        <taxon>Triparma</taxon>
    </lineage>
</organism>
<evidence type="ECO:0000313" key="2">
    <source>
        <dbReference type="EMBL" id="GMH96464.1"/>
    </source>
</evidence>
<comment type="caution">
    <text evidence="2">The sequence shown here is derived from an EMBL/GenBank/DDBJ whole genome shotgun (WGS) entry which is preliminary data.</text>
</comment>
<dbReference type="EMBL" id="BRXX01000184">
    <property type="protein sequence ID" value="GMH96464.1"/>
    <property type="molecule type" value="Genomic_DNA"/>
</dbReference>
<evidence type="ECO:0000313" key="3">
    <source>
        <dbReference type="Proteomes" id="UP001165160"/>
    </source>
</evidence>
<dbReference type="PANTHER" id="PTHR43689:SF8">
    <property type="entry name" value="ALPHA_BETA-HYDROLASES SUPERFAMILY PROTEIN"/>
    <property type="match status" value="1"/>
</dbReference>
<dbReference type="Proteomes" id="UP001165160">
    <property type="component" value="Unassembled WGS sequence"/>
</dbReference>
<evidence type="ECO:0000259" key="1">
    <source>
        <dbReference type="Pfam" id="PF12146"/>
    </source>
</evidence>
<dbReference type="InterPro" id="IPR029058">
    <property type="entry name" value="AB_hydrolase_fold"/>
</dbReference>
<protein>
    <recommendedName>
        <fullName evidence="1">Serine aminopeptidase S33 domain-containing protein</fullName>
    </recommendedName>
</protein>
<dbReference type="Pfam" id="PF12146">
    <property type="entry name" value="Hydrolase_4"/>
    <property type="match status" value="1"/>
</dbReference>
<gene>
    <name evidence="2" type="ORF">TrVE_jg10145</name>
</gene>
<keyword evidence="3" id="KW-1185">Reference proteome</keyword>
<accession>A0A9W7BTL7</accession>
<feature type="domain" description="Serine aminopeptidase S33" evidence="1">
    <location>
        <begin position="61"/>
        <end position="294"/>
    </location>
</feature>
<proteinExistence type="predicted"/>
<dbReference type="InterPro" id="IPR022742">
    <property type="entry name" value="Hydrolase_4"/>
</dbReference>
<dbReference type="SUPFAM" id="SSF53474">
    <property type="entry name" value="alpha/beta-Hydrolases"/>
    <property type="match status" value="1"/>
</dbReference>